<feature type="compositionally biased region" description="Basic and acidic residues" evidence="1">
    <location>
        <begin position="342"/>
        <end position="353"/>
    </location>
</feature>
<dbReference type="AlphaFoldDB" id="A0A9K3CYJ2"/>
<evidence type="ECO:0000256" key="1">
    <source>
        <dbReference type="SAM" id="MobiDB-lite"/>
    </source>
</evidence>
<accession>A0A9K3CYJ2</accession>
<feature type="compositionally biased region" description="Basic and acidic residues" evidence="1">
    <location>
        <begin position="267"/>
        <end position="279"/>
    </location>
</feature>
<dbReference type="EMBL" id="BDIP01002030">
    <property type="protein sequence ID" value="GIQ85606.1"/>
    <property type="molecule type" value="Genomic_DNA"/>
</dbReference>
<organism evidence="2 3">
    <name type="scientific">Kipferlia bialata</name>
    <dbReference type="NCBI Taxonomy" id="797122"/>
    <lineage>
        <taxon>Eukaryota</taxon>
        <taxon>Metamonada</taxon>
        <taxon>Carpediemonas-like organisms</taxon>
        <taxon>Kipferlia</taxon>
    </lineage>
</organism>
<protein>
    <submittedName>
        <fullName evidence="2">Uncharacterized protein</fullName>
    </submittedName>
</protein>
<feature type="compositionally biased region" description="Acidic residues" evidence="1">
    <location>
        <begin position="375"/>
        <end position="384"/>
    </location>
</feature>
<proteinExistence type="predicted"/>
<evidence type="ECO:0000313" key="3">
    <source>
        <dbReference type="Proteomes" id="UP000265618"/>
    </source>
</evidence>
<name>A0A9K3CYJ2_9EUKA</name>
<reference evidence="2 3" key="1">
    <citation type="journal article" date="2018" name="PLoS ONE">
        <title>The draft genome of Kipferlia bialata reveals reductive genome evolution in fornicate parasites.</title>
        <authorList>
            <person name="Tanifuji G."/>
            <person name="Takabayashi S."/>
            <person name="Kume K."/>
            <person name="Takagi M."/>
            <person name="Nakayama T."/>
            <person name="Kamikawa R."/>
            <person name="Inagaki Y."/>
            <person name="Hashimoto T."/>
        </authorList>
    </citation>
    <scope>NUCLEOTIDE SEQUENCE [LARGE SCALE GENOMIC DNA]</scope>
    <source>
        <strain evidence="2">NY0173</strain>
    </source>
</reference>
<feature type="compositionally biased region" description="Basic and acidic residues" evidence="1">
    <location>
        <begin position="311"/>
        <end position="320"/>
    </location>
</feature>
<feature type="region of interest" description="Disordered" evidence="1">
    <location>
        <begin position="200"/>
        <end position="298"/>
    </location>
</feature>
<evidence type="ECO:0000313" key="2">
    <source>
        <dbReference type="EMBL" id="GIQ85606.1"/>
    </source>
</evidence>
<sequence length="394" mass="43658">MEYSDASAPDSTYAVFEEDRRMYECVTMPYKGSLPRVPPHWSDGLEVGDLVGVCRGDTEERDPRDTVVLALESDWIVLGDPSHQRSVCCCTLDTAPDCLRTLTPSHLPLLHQCMGLLTSLSPDSKHLVQYPPATWSLAVLSIPQHCTYTPGNGVFFTLQSVIDTLERAPYQLATSTLQFPLHPGHSLLAFARAALGSADMSAERVQPTTHTATRGTRSSAMGSSTRVSAVRQPSVRPPPPAGPRSYSARSAQLTLSATVPDSGTAASHREREWRGRERASPAIAPSEPIRTPRAEGEGVREIRGLRDLDYFEGEGERELSTSEPSMEEFATVEELREEEEREREVEREMGREGEMEEEDVYVPCDEEPHAHVEAEGEGEGEEEGERERDEDHQE</sequence>
<gene>
    <name evidence="2" type="ORF">KIPB_007304</name>
</gene>
<dbReference type="Proteomes" id="UP000265618">
    <property type="component" value="Unassembled WGS sequence"/>
</dbReference>
<feature type="region of interest" description="Disordered" evidence="1">
    <location>
        <begin position="311"/>
        <end position="394"/>
    </location>
</feature>
<feature type="compositionally biased region" description="Polar residues" evidence="1">
    <location>
        <begin position="206"/>
        <end position="225"/>
    </location>
</feature>
<feature type="compositionally biased region" description="Polar residues" evidence="1">
    <location>
        <begin position="252"/>
        <end position="265"/>
    </location>
</feature>
<comment type="caution">
    <text evidence="2">The sequence shown here is derived from an EMBL/GenBank/DDBJ whole genome shotgun (WGS) entry which is preliminary data.</text>
</comment>
<keyword evidence="3" id="KW-1185">Reference proteome</keyword>
<feature type="compositionally biased region" description="Basic and acidic residues" evidence="1">
    <location>
        <begin position="385"/>
        <end position="394"/>
    </location>
</feature>